<organism evidence="3 7">
    <name type="scientific">Parabacteroides distasonis</name>
    <dbReference type="NCBI Taxonomy" id="823"/>
    <lineage>
        <taxon>Bacteria</taxon>
        <taxon>Pseudomonadati</taxon>
        <taxon>Bacteroidota</taxon>
        <taxon>Bacteroidia</taxon>
        <taxon>Bacteroidales</taxon>
        <taxon>Tannerellaceae</taxon>
        <taxon>Parabacteroides</taxon>
    </lineage>
</organism>
<dbReference type="GO" id="GO:0003677">
    <property type="term" value="F:DNA binding"/>
    <property type="evidence" value="ECO:0007669"/>
    <property type="project" value="UniProtKB-KW"/>
</dbReference>
<dbReference type="EMBL" id="WKMX01000022">
    <property type="protein sequence ID" value="MRZ08325.1"/>
    <property type="molecule type" value="Genomic_DNA"/>
</dbReference>
<evidence type="ECO:0000313" key="8">
    <source>
        <dbReference type="Proteomes" id="UP000450599"/>
    </source>
</evidence>
<dbReference type="RefSeq" id="WP_057327763.1">
    <property type="nucleotide sequence ID" value="NZ_CAJSZN010000002.1"/>
</dbReference>
<dbReference type="Pfam" id="PF18291">
    <property type="entry name" value="HU-HIG"/>
    <property type="match status" value="1"/>
</dbReference>
<dbReference type="EMBL" id="WKMW01000024">
    <property type="protein sequence ID" value="MRY86428.1"/>
    <property type="molecule type" value="Genomic_DNA"/>
</dbReference>
<dbReference type="SUPFAM" id="SSF47729">
    <property type="entry name" value="IHF-like DNA-binding proteins"/>
    <property type="match status" value="1"/>
</dbReference>
<dbReference type="NCBIfam" id="TIGR01201">
    <property type="entry name" value="HU_rel"/>
    <property type="match status" value="1"/>
</dbReference>
<dbReference type="InterPro" id="IPR041607">
    <property type="entry name" value="HU-HIG"/>
</dbReference>
<feature type="domain" description="HU" evidence="2">
    <location>
        <begin position="1"/>
        <end position="127"/>
    </location>
</feature>
<evidence type="ECO:0000313" key="3">
    <source>
        <dbReference type="EMBL" id="CUP66025.1"/>
    </source>
</evidence>
<dbReference type="Proteomes" id="UP000471216">
    <property type="component" value="Unassembled WGS sequence"/>
</dbReference>
<accession>A0A174Q5N5</accession>
<evidence type="ECO:0000313" key="6">
    <source>
        <dbReference type="EMBL" id="QJE27389.1"/>
    </source>
</evidence>
<reference evidence="3 7" key="1">
    <citation type="submission" date="2015-09" db="EMBL/GenBank/DDBJ databases">
        <authorList>
            <consortium name="Pathogen Informatics"/>
        </authorList>
    </citation>
    <scope>NUCLEOTIDE SEQUENCE [LARGE SCALE GENOMIC DNA]</scope>
    <source>
        <strain evidence="3 7">2789STDY5834948</strain>
    </source>
</reference>
<reference evidence="6 10" key="3">
    <citation type="submission" date="2020-04" db="EMBL/GenBank/DDBJ databases">
        <title>Complete Genomes and Methylome analysis of CBBP consortium that reverse antibiotic-induced susceptibility to vancomycin-resistant Enterococcus faecium infection.</title>
        <authorList>
            <person name="Fomenkov A."/>
            <person name="Zhang Z."/>
            <person name="Pamer E."/>
            <person name="Roberts R.J."/>
        </authorList>
    </citation>
    <scope>NUCLEOTIDE SEQUENCE [LARGE SCALE GENOMIC DNA]</scope>
    <source>
        <strain evidence="10">CBBP</strain>
        <strain evidence="6">CBBP-1</strain>
    </source>
</reference>
<dbReference type="EMBL" id="CZBM01000001">
    <property type="protein sequence ID" value="CUP66025.1"/>
    <property type="molecule type" value="Genomic_DNA"/>
</dbReference>
<evidence type="ECO:0000313" key="7">
    <source>
        <dbReference type="Proteomes" id="UP000095332"/>
    </source>
</evidence>
<name>A0A174Q5N5_PARDI</name>
<dbReference type="InterPro" id="IPR005902">
    <property type="entry name" value="HU_DNA-bd_put"/>
</dbReference>
<evidence type="ECO:0000313" key="10">
    <source>
        <dbReference type="Proteomes" id="UP000501982"/>
    </source>
</evidence>
<reference evidence="8 9" key="2">
    <citation type="journal article" date="2019" name="Nat. Med.">
        <title>A library of human gut bacterial isolates paired with longitudinal multiomics data enables mechanistic microbiome research.</title>
        <authorList>
            <person name="Poyet M."/>
            <person name="Groussin M."/>
            <person name="Gibbons S.M."/>
            <person name="Avila-Pacheco J."/>
            <person name="Jiang X."/>
            <person name="Kearney S.M."/>
            <person name="Perrotta A.R."/>
            <person name="Berdy B."/>
            <person name="Zhao S."/>
            <person name="Lieberman T.D."/>
            <person name="Swanson P.K."/>
            <person name="Smith M."/>
            <person name="Roesemann S."/>
            <person name="Alexander J.E."/>
            <person name="Rich S.A."/>
            <person name="Livny J."/>
            <person name="Vlamakis H."/>
            <person name="Clish C."/>
            <person name="Bullock K."/>
            <person name="Deik A."/>
            <person name="Scott J."/>
            <person name="Pierce K.A."/>
            <person name="Xavier R.J."/>
            <person name="Alm E.J."/>
        </authorList>
    </citation>
    <scope>NUCLEOTIDE SEQUENCE [LARGE SCALE GENOMIC DNA]</scope>
    <source>
        <strain evidence="5 9">BIOML-A10</strain>
        <strain evidence="4 8">BIOML-A11</strain>
    </source>
</reference>
<evidence type="ECO:0000256" key="1">
    <source>
        <dbReference type="ARBA" id="ARBA00023125"/>
    </source>
</evidence>
<dbReference type="InterPro" id="IPR010992">
    <property type="entry name" value="IHF-like_DNA-bd_dom_sf"/>
</dbReference>
<dbReference type="Proteomes" id="UP000095332">
    <property type="component" value="Unassembled WGS sequence"/>
</dbReference>
<protein>
    <submittedName>
        <fullName evidence="3 4">DNA-binding protein</fullName>
    </submittedName>
</protein>
<evidence type="ECO:0000313" key="5">
    <source>
        <dbReference type="EMBL" id="MRZ08325.1"/>
    </source>
</evidence>
<sequence length="146" mass="15926">MPIKYRLVLRKDMTKGAAADSKLYYAVNKSTGTCDFEELCDQIADRSTASRGDVHVVVDGLLYILKQRLQKGETVQLGDLGHFQAVIGSKGTKLESDFNASLIKRPRIVFRPSVTLKSVTSLVKFEKIVPDAPAPGGGDSESPDEI</sequence>
<evidence type="ECO:0000259" key="2">
    <source>
        <dbReference type="Pfam" id="PF18291"/>
    </source>
</evidence>
<evidence type="ECO:0000313" key="9">
    <source>
        <dbReference type="Proteomes" id="UP000471216"/>
    </source>
</evidence>
<dbReference type="EMBL" id="CP051672">
    <property type="protein sequence ID" value="QJE27389.1"/>
    <property type="molecule type" value="Genomic_DNA"/>
</dbReference>
<proteinExistence type="predicted"/>
<dbReference type="Proteomes" id="UP000450599">
    <property type="component" value="Unassembled WGS sequence"/>
</dbReference>
<dbReference type="AlphaFoldDB" id="A0A174Q5N5"/>
<keyword evidence="1 3" id="KW-0238">DNA-binding</keyword>
<dbReference type="Gene3D" id="4.10.520.10">
    <property type="entry name" value="IHF-like DNA-binding proteins"/>
    <property type="match status" value="1"/>
</dbReference>
<evidence type="ECO:0000313" key="4">
    <source>
        <dbReference type="EMBL" id="MRY86428.1"/>
    </source>
</evidence>
<gene>
    <name evidence="3" type="ORF">ERS852560_00524</name>
    <name evidence="5" type="ORF">GKD54_19375</name>
    <name evidence="4" type="ORF">GKD58_19620</name>
    <name evidence="6" type="ORF">HHO38_03140</name>
</gene>
<dbReference type="Proteomes" id="UP000501982">
    <property type="component" value="Chromosome"/>
</dbReference>